<keyword evidence="10" id="KW-0784">Thiamine biosynthesis</keyword>
<comment type="cofactor">
    <cofactor evidence="2">
        <name>thiamine diphosphate</name>
        <dbReference type="ChEBI" id="CHEBI:58937"/>
    </cofactor>
</comment>
<keyword evidence="9" id="KW-0460">Magnesium</keyword>
<comment type="similarity">
    <text evidence="4">Belongs to the transketolase family. DXPS subfamily.</text>
</comment>
<evidence type="ECO:0000256" key="10">
    <source>
        <dbReference type="ARBA" id="ARBA00022977"/>
    </source>
</evidence>
<dbReference type="PROSITE" id="PS00802">
    <property type="entry name" value="TRANSKETOLASE_2"/>
    <property type="match status" value="1"/>
</dbReference>
<reference evidence="14 15" key="1">
    <citation type="submission" date="2016-10" db="EMBL/GenBank/DDBJ databases">
        <authorList>
            <person name="de Groot N.N."/>
        </authorList>
    </citation>
    <scope>NUCLEOTIDE SEQUENCE [LARGE SCALE GENOMIC DNA]</scope>
    <source>
        <strain evidence="14 15">DSM 22024</strain>
    </source>
</reference>
<dbReference type="SUPFAM" id="SSF52922">
    <property type="entry name" value="TK C-terminal domain-like"/>
    <property type="match status" value="1"/>
</dbReference>
<dbReference type="InterPro" id="IPR033248">
    <property type="entry name" value="Transketolase_C"/>
</dbReference>
<dbReference type="UniPathway" id="UPA00064">
    <property type="reaction ID" value="UER00091"/>
</dbReference>
<dbReference type="Gene3D" id="3.40.50.920">
    <property type="match status" value="1"/>
</dbReference>
<sequence>MLDDLRTPADLRTLDIDQPERLAHQIREFLVGSVCRTGGHLGSNVGVVELTLALHRVFEQAVTSAAGPAVGGFHPVVSLYATFANRAFDQVLLDVGLHGLPVTFVLDRAGITGPDGPSHHGVWDIAMLGIVPGMRVAAPRDPATLLEELDEAVATESGPTALRFPKATAGPELAAVERWQGVDVLRRSRGQEVLLVVAGPLAGAALEAAGLLAAEGTECTVVDPRWLLPANPVLTTLACSHQVVVTVEDGVRDGGFGRRLAAEVAEAGARPRMRTLGVPSSYVVHGARSDLLARFGLDAEGVAAAVRDLRPPVPAGEPEALPATRADSSVRAFAGTLR</sequence>
<accession>A0A1H1TKL2</accession>
<keyword evidence="15" id="KW-1185">Reference proteome</keyword>
<dbReference type="SMART" id="SM00861">
    <property type="entry name" value="Transket_pyr"/>
    <property type="match status" value="1"/>
</dbReference>
<dbReference type="GO" id="GO:0005829">
    <property type="term" value="C:cytosol"/>
    <property type="evidence" value="ECO:0007669"/>
    <property type="project" value="TreeGrafter"/>
</dbReference>
<dbReference type="Gene3D" id="3.40.50.970">
    <property type="match status" value="1"/>
</dbReference>
<dbReference type="InterPro" id="IPR005475">
    <property type="entry name" value="Transketolase-like_Pyr-bd"/>
</dbReference>
<name>A0A1H1TKL2_9ACTN</name>
<feature type="domain" description="Transketolase-like pyrimidine-binding" evidence="13">
    <location>
        <begin position="9"/>
        <end position="172"/>
    </location>
</feature>
<dbReference type="Pfam" id="PF02780">
    <property type="entry name" value="Transketolase_C"/>
    <property type="match status" value="1"/>
</dbReference>
<comment type="pathway">
    <text evidence="3">Metabolic intermediate biosynthesis; 1-deoxy-D-xylulose 5-phosphate biosynthesis; 1-deoxy-D-xylulose 5-phosphate from D-glyceraldehyde 3-phosphate and pyruvate: step 1/1.</text>
</comment>
<evidence type="ECO:0000259" key="13">
    <source>
        <dbReference type="SMART" id="SM00861"/>
    </source>
</evidence>
<keyword evidence="12" id="KW-0414">Isoprene biosynthesis</keyword>
<keyword evidence="8" id="KW-0479">Metal-binding</keyword>
<dbReference type="InterPro" id="IPR020826">
    <property type="entry name" value="Transketolase_BS"/>
</dbReference>
<evidence type="ECO:0000313" key="14">
    <source>
        <dbReference type="EMBL" id="SDS60069.1"/>
    </source>
</evidence>
<organism evidence="14 15">
    <name type="scientific">Actinopolymorpha singaporensis</name>
    <dbReference type="NCBI Taxonomy" id="117157"/>
    <lineage>
        <taxon>Bacteria</taxon>
        <taxon>Bacillati</taxon>
        <taxon>Actinomycetota</taxon>
        <taxon>Actinomycetes</taxon>
        <taxon>Propionibacteriales</taxon>
        <taxon>Actinopolymorphaceae</taxon>
        <taxon>Actinopolymorpha</taxon>
    </lineage>
</organism>
<proteinExistence type="inferred from homology"/>
<evidence type="ECO:0000313" key="15">
    <source>
        <dbReference type="Proteomes" id="UP000198983"/>
    </source>
</evidence>
<dbReference type="GO" id="GO:0008661">
    <property type="term" value="F:1-deoxy-D-xylulose-5-phosphate synthase activity"/>
    <property type="evidence" value="ECO:0007669"/>
    <property type="project" value="UniProtKB-EC"/>
</dbReference>
<dbReference type="InterPro" id="IPR005477">
    <property type="entry name" value="Dxylulose-5-P_synthase"/>
</dbReference>
<dbReference type="GO" id="GO:0000287">
    <property type="term" value="F:magnesium ion binding"/>
    <property type="evidence" value="ECO:0007669"/>
    <property type="project" value="UniProtKB-ARBA"/>
</dbReference>
<dbReference type="GO" id="GO:0016114">
    <property type="term" value="P:terpenoid biosynthetic process"/>
    <property type="evidence" value="ECO:0007669"/>
    <property type="project" value="InterPro"/>
</dbReference>
<evidence type="ECO:0000256" key="11">
    <source>
        <dbReference type="ARBA" id="ARBA00023052"/>
    </source>
</evidence>
<dbReference type="PANTHER" id="PTHR43322">
    <property type="entry name" value="1-D-DEOXYXYLULOSE 5-PHOSPHATE SYNTHASE-RELATED"/>
    <property type="match status" value="1"/>
</dbReference>
<dbReference type="RefSeq" id="WP_157728565.1">
    <property type="nucleotide sequence ID" value="NZ_LT629732.1"/>
</dbReference>
<dbReference type="EMBL" id="LT629732">
    <property type="protein sequence ID" value="SDS60069.1"/>
    <property type="molecule type" value="Genomic_DNA"/>
</dbReference>
<evidence type="ECO:0000256" key="3">
    <source>
        <dbReference type="ARBA" id="ARBA00004980"/>
    </source>
</evidence>
<evidence type="ECO:0000256" key="1">
    <source>
        <dbReference type="ARBA" id="ARBA00001946"/>
    </source>
</evidence>
<dbReference type="EC" id="2.2.1.7" evidence="6"/>
<evidence type="ECO:0000256" key="9">
    <source>
        <dbReference type="ARBA" id="ARBA00022842"/>
    </source>
</evidence>
<dbReference type="GO" id="GO:0009228">
    <property type="term" value="P:thiamine biosynthetic process"/>
    <property type="evidence" value="ECO:0007669"/>
    <property type="project" value="UniProtKB-KW"/>
</dbReference>
<dbReference type="Proteomes" id="UP000198983">
    <property type="component" value="Chromosome I"/>
</dbReference>
<evidence type="ECO:0000256" key="7">
    <source>
        <dbReference type="ARBA" id="ARBA00022679"/>
    </source>
</evidence>
<comment type="subunit">
    <text evidence="5">Homodimer.</text>
</comment>
<gene>
    <name evidence="14" type="ORF">SAMN04489717_3213</name>
</gene>
<dbReference type="STRING" id="117157.SAMN04489717_3213"/>
<dbReference type="SUPFAM" id="SSF52518">
    <property type="entry name" value="Thiamin diphosphate-binding fold (THDP-binding)"/>
    <property type="match status" value="1"/>
</dbReference>
<comment type="cofactor">
    <cofactor evidence="1">
        <name>Mg(2+)</name>
        <dbReference type="ChEBI" id="CHEBI:18420"/>
    </cofactor>
</comment>
<dbReference type="GO" id="GO:0019288">
    <property type="term" value="P:isopentenyl diphosphate biosynthetic process, methylerythritol 4-phosphate pathway"/>
    <property type="evidence" value="ECO:0007669"/>
    <property type="project" value="TreeGrafter"/>
</dbReference>
<dbReference type="CDD" id="cd07033">
    <property type="entry name" value="TPP_PYR_DXS_TK_like"/>
    <property type="match status" value="1"/>
</dbReference>
<dbReference type="InterPro" id="IPR029061">
    <property type="entry name" value="THDP-binding"/>
</dbReference>
<dbReference type="Pfam" id="PF02779">
    <property type="entry name" value="Transket_pyr"/>
    <property type="match status" value="1"/>
</dbReference>
<evidence type="ECO:0000256" key="4">
    <source>
        <dbReference type="ARBA" id="ARBA00011081"/>
    </source>
</evidence>
<evidence type="ECO:0000256" key="12">
    <source>
        <dbReference type="ARBA" id="ARBA00023229"/>
    </source>
</evidence>
<protein>
    <recommendedName>
        <fullName evidence="6">1-deoxy-D-xylulose-5-phosphate synthase</fullName>
        <ecNumber evidence="6">2.2.1.7</ecNumber>
    </recommendedName>
</protein>
<keyword evidence="11" id="KW-0786">Thiamine pyrophosphate</keyword>
<evidence type="ECO:0000256" key="8">
    <source>
        <dbReference type="ARBA" id="ARBA00022723"/>
    </source>
</evidence>
<dbReference type="InterPro" id="IPR009014">
    <property type="entry name" value="Transketo_C/PFOR_II"/>
</dbReference>
<evidence type="ECO:0000256" key="6">
    <source>
        <dbReference type="ARBA" id="ARBA00013150"/>
    </source>
</evidence>
<evidence type="ECO:0000256" key="2">
    <source>
        <dbReference type="ARBA" id="ARBA00001964"/>
    </source>
</evidence>
<dbReference type="OrthoDB" id="9803371at2"/>
<dbReference type="PANTHER" id="PTHR43322:SF5">
    <property type="entry name" value="1-DEOXY-D-XYLULOSE-5-PHOSPHATE SYNTHASE, CHLOROPLASTIC"/>
    <property type="match status" value="1"/>
</dbReference>
<dbReference type="AlphaFoldDB" id="A0A1H1TKL2"/>
<evidence type="ECO:0000256" key="5">
    <source>
        <dbReference type="ARBA" id="ARBA00011738"/>
    </source>
</evidence>
<keyword evidence="7" id="KW-0808">Transferase</keyword>